<evidence type="ECO:0000256" key="1">
    <source>
        <dbReference type="SAM" id="Phobius"/>
    </source>
</evidence>
<dbReference type="EMBL" id="FNCC01000036">
    <property type="protein sequence ID" value="SDH61505.1"/>
    <property type="molecule type" value="Genomic_DNA"/>
</dbReference>
<sequence length="734" mass="78811">MIRFVGGRTTVIKPEDLTEVERLVAGAYAGGTEFDLTGQSVRGEVLTGLLTGLYRVPRKGLPALRLRNARITGRFELEGTRVTRVIDLTHCTFEQPLDLRMARLIGLRLRGTRVPGLQGRNLRVFSDLVLEAGFTSTGPVDLTDAAVDGTLRLAGSVLRSGTDHALLGARLRVSGSVQAIAMRAHGEVRFRGATIGGSVHLGGARLVNTGREALEASGIVVTGNVYCNAEGGRFTVDGRVLLDGARVGGNLEFTGARLHSTHRVDQVLIMPQGLLDEAATLVADRIRVEGNVELDDGFTSTGTVRLPNATIGGYLRMSGAVIGPRDVAEELAGDITNRIPVALHADGMEVRGDVEARSAVNGSGGRSLPLQTYGQIRLSNAHILGSASMSGVSLHGPGIDVLFADRLRVGGTLFMRELKAKGSVRLQNANIGSTLDMSGAVLTAPRMRANGTQKPSLDVRAITVGKDLLCSRGFTAVGGVRIRLGEVGKMATFSDSHLGSTAADIALNAYGLTVHQFRLHIPEGQQPKGKVVLSRLKAVSVTDGPGLWDAEGGVEVDDFEFAGITADPDVPVETRLRWLLKVQPDFAPGPYEQLAAVYQQGGEEELAQKVQLEKQRRRYSELGKAGRVWGAVQRWTVGYGYRPWLAICWLGVFWLFGALWFNWHPMVKLNDDEDPVWNASLLALDLLIPIIDFGQDGKWRFTGASQWISALLIAVGWVLASTAAAGAARVLKRV</sequence>
<feature type="transmembrane region" description="Helical" evidence="1">
    <location>
        <begin position="675"/>
        <end position="695"/>
    </location>
</feature>
<evidence type="ECO:0008006" key="4">
    <source>
        <dbReference type="Google" id="ProtNLM"/>
    </source>
</evidence>
<evidence type="ECO:0000313" key="3">
    <source>
        <dbReference type="Proteomes" id="UP000199623"/>
    </source>
</evidence>
<reference evidence="3" key="1">
    <citation type="submission" date="2016-10" db="EMBL/GenBank/DDBJ databases">
        <authorList>
            <person name="Varghese N."/>
            <person name="Submissions S."/>
        </authorList>
    </citation>
    <scope>NUCLEOTIDE SEQUENCE [LARGE SCALE GENOMIC DNA]</scope>
    <source>
        <strain evidence="3">CGMCC 4.3506</strain>
    </source>
</reference>
<dbReference type="AlphaFoldDB" id="A0A1G8DV63"/>
<accession>A0A1G8DV63</accession>
<proteinExistence type="predicted"/>
<name>A0A1G8DV63_9PSEU</name>
<dbReference type="STRING" id="200378.SAMN05216553_1367"/>
<feature type="transmembrane region" description="Helical" evidence="1">
    <location>
        <begin position="644"/>
        <end position="663"/>
    </location>
</feature>
<gene>
    <name evidence="2" type="ORF">SAMN05216553_1367</name>
</gene>
<organism evidence="2 3">
    <name type="scientific">Lentzea fradiae</name>
    <dbReference type="NCBI Taxonomy" id="200378"/>
    <lineage>
        <taxon>Bacteria</taxon>
        <taxon>Bacillati</taxon>
        <taxon>Actinomycetota</taxon>
        <taxon>Actinomycetes</taxon>
        <taxon>Pseudonocardiales</taxon>
        <taxon>Pseudonocardiaceae</taxon>
        <taxon>Lentzea</taxon>
    </lineage>
</organism>
<keyword evidence="1" id="KW-0812">Transmembrane</keyword>
<evidence type="ECO:0000313" key="2">
    <source>
        <dbReference type="EMBL" id="SDH61505.1"/>
    </source>
</evidence>
<keyword evidence="1" id="KW-1133">Transmembrane helix</keyword>
<dbReference type="Proteomes" id="UP000199623">
    <property type="component" value="Unassembled WGS sequence"/>
</dbReference>
<keyword evidence="1" id="KW-0472">Membrane</keyword>
<keyword evidence="3" id="KW-1185">Reference proteome</keyword>
<feature type="transmembrane region" description="Helical" evidence="1">
    <location>
        <begin position="707"/>
        <end position="731"/>
    </location>
</feature>
<protein>
    <recommendedName>
        <fullName evidence="4">Membrane-associated oxidoreductase</fullName>
    </recommendedName>
</protein>